<dbReference type="AlphaFoldDB" id="A0A8G0L073"/>
<protein>
    <submittedName>
        <fullName evidence="1">Amidase domain-containing protein</fullName>
    </submittedName>
</protein>
<dbReference type="InterPro" id="IPR036928">
    <property type="entry name" value="AS_sf"/>
</dbReference>
<evidence type="ECO:0000313" key="1">
    <source>
        <dbReference type="EMBL" id="QYS93356.1"/>
    </source>
</evidence>
<accession>A0A8G0L073</accession>
<reference evidence="1 2" key="1">
    <citation type="journal article" date="2021" name="BMC Genomics">
        <title>Telomere-to-telomere genome assembly of asparaginase-producing Trichoderma simmonsii.</title>
        <authorList>
            <person name="Chung D."/>
            <person name="Kwon Y.M."/>
            <person name="Yang Y."/>
        </authorList>
    </citation>
    <scope>NUCLEOTIDE SEQUENCE [LARGE SCALE GENOMIC DNA]</scope>
    <source>
        <strain evidence="1 2">GH-Sj1</strain>
    </source>
</reference>
<organism evidence="1 2">
    <name type="scientific">Trichoderma simmonsii</name>
    <dbReference type="NCBI Taxonomy" id="1491479"/>
    <lineage>
        <taxon>Eukaryota</taxon>
        <taxon>Fungi</taxon>
        <taxon>Dikarya</taxon>
        <taxon>Ascomycota</taxon>
        <taxon>Pezizomycotina</taxon>
        <taxon>Sordariomycetes</taxon>
        <taxon>Hypocreomycetidae</taxon>
        <taxon>Hypocreales</taxon>
        <taxon>Hypocreaceae</taxon>
        <taxon>Trichoderma</taxon>
    </lineage>
</organism>
<dbReference type="EMBL" id="CP075864">
    <property type="protein sequence ID" value="QYS93356.1"/>
    <property type="molecule type" value="Genomic_DNA"/>
</dbReference>
<gene>
    <name evidence="1" type="ORF">H0G86_000734</name>
</gene>
<sequence length="294" mass="32342">MDTIGFLTRDPTLWDAAQAALYQSKYTSYVGETAIKWPKKIYNIGGWPDPADPTPLDDLTQTLVDIRSKIVELTGSELHVTEIADEWTKTRPKAAQNASINEVLDRVYAIKIEKDIVRLVREPFYADYSAKHDGALPAVDPANTNRWDFADQTPDSELVAAETNRTMFRDWLQSELLTTDNDTCSSAIVIYATVLADPEPRNVYLSPPKVNPIFSLSRIAPFAGVPDFAIPVGEFEANSTITNHTQMLPLGLGIMVAKGCDGVLTRLAQDMVKSGIIGNYKAGGTMEGGEVLFK</sequence>
<dbReference type="SUPFAM" id="SSF75304">
    <property type="entry name" value="Amidase signature (AS) enzymes"/>
    <property type="match status" value="1"/>
</dbReference>
<evidence type="ECO:0000313" key="2">
    <source>
        <dbReference type="Proteomes" id="UP000826661"/>
    </source>
</evidence>
<name>A0A8G0L073_9HYPO</name>
<keyword evidence="2" id="KW-1185">Reference proteome</keyword>
<dbReference type="Gene3D" id="3.90.1300.10">
    <property type="entry name" value="Amidase signature (AS) domain"/>
    <property type="match status" value="1"/>
</dbReference>
<dbReference type="Proteomes" id="UP000826661">
    <property type="component" value="Chromosome I"/>
</dbReference>
<proteinExistence type="predicted"/>